<dbReference type="GO" id="GO:0003700">
    <property type="term" value="F:DNA-binding transcription factor activity"/>
    <property type="evidence" value="ECO:0007669"/>
    <property type="project" value="InterPro"/>
</dbReference>
<dbReference type="InterPro" id="IPR011794">
    <property type="entry name" value="MerR"/>
</dbReference>
<reference evidence="12 13" key="1">
    <citation type="submission" date="2020-06" db="EMBL/GenBank/DDBJ databases">
        <authorList>
            <person name="Qiu C."/>
            <person name="Liu Z."/>
        </authorList>
    </citation>
    <scope>NUCLEOTIDE SEQUENCE [LARGE SCALE GENOMIC DNA]</scope>
    <source>
        <strain evidence="12 13">EM 1</strain>
    </source>
</reference>
<evidence type="ECO:0000256" key="4">
    <source>
        <dbReference type="ARBA" id="ARBA00022723"/>
    </source>
</evidence>
<evidence type="ECO:0000256" key="3">
    <source>
        <dbReference type="ARBA" id="ARBA00022491"/>
    </source>
</evidence>
<dbReference type="GO" id="GO:0003677">
    <property type="term" value="F:DNA binding"/>
    <property type="evidence" value="ECO:0007669"/>
    <property type="project" value="UniProtKB-KW"/>
</dbReference>
<evidence type="ECO:0000256" key="5">
    <source>
        <dbReference type="ARBA" id="ARBA00022914"/>
    </source>
</evidence>
<evidence type="ECO:0000313" key="13">
    <source>
        <dbReference type="Proteomes" id="UP000588051"/>
    </source>
</evidence>
<keyword evidence="9" id="KW-0804">Transcription</keyword>
<dbReference type="AlphaFoldDB" id="A0A850QEP9"/>
<evidence type="ECO:0000256" key="9">
    <source>
        <dbReference type="ARBA" id="ARBA00023163"/>
    </source>
</evidence>
<comment type="caution">
    <text evidence="12">The sequence shown here is derived from an EMBL/GenBank/DDBJ whole genome shotgun (WGS) entry which is preliminary data.</text>
</comment>
<dbReference type="Pfam" id="PF13411">
    <property type="entry name" value="MerR_1"/>
    <property type="match status" value="1"/>
</dbReference>
<comment type="function">
    <text evidence="10">Mediates the mercuric-dependent induction of mercury resistance operon. In the absence of mercury MerR represses transcription by binding tightly to the mer operator region; when mercury is present the dimeric complex binds a single ion and becomes a potent transcriptional activator, while remaining bound to the mer site.</text>
</comment>
<dbReference type="PRINTS" id="PR00040">
    <property type="entry name" value="HTHMERR"/>
</dbReference>
<keyword evidence="7" id="KW-0238">DNA-binding</keyword>
<keyword evidence="4" id="KW-0479">Metal-binding</keyword>
<dbReference type="InterPro" id="IPR047057">
    <property type="entry name" value="MerR_fam"/>
</dbReference>
<dbReference type="PANTHER" id="PTHR30204">
    <property type="entry name" value="REDOX-CYCLING DRUG-SENSING TRANSCRIPTIONAL ACTIVATOR SOXR"/>
    <property type="match status" value="1"/>
</dbReference>
<dbReference type="PROSITE" id="PS50937">
    <property type="entry name" value="HTH_MERR_2"/>
    <property type="match status" value="1"/>
</dbReference>
<keyword evidence="2" id="KW-0475">Mercuric resistance</keyword>
<keyword evidence="8" id="KW-0010">Activator</keyword>
<sequence>MMAENRQYTIGQLAKAAGVGIETIRYYQRRALLPVPQVSSGFRTYPVALIERIRFIKRAQELGFSLEEIGNLLLLEDSDDRKAIRHVAQERLTQVRSKLADLHHMESMLSHLIHACESASAQMQCPIIQALGQEEPAPLPACHTTHRLAGQP</sequence>
<evidence type="ECO:0000256" key="8">
    <source>
        <dbReference type="ARBA" id="ARBA00023159"/>
    </source>
</evidence>
<evidence type="ECO:0000256" key="10">
    <source>
        <dbReference type="ARBA" id="ARBA00024874"/>
    </source>
</evidence>
<evidence type="ECO:0000256" key="6">
    <source>
        <dbReference type="ARBA" id="ARBA00023015"/>
    </source>
</evidence>
<name>A0A850QEP9_9BURK</name>
<feature type="domain" description="HTH merR-type" evidence="11">
    <location>
        <begin position="7"/>
        <end position="75"/>
    </location>
</feature>
<organism evidence="12 13">
    <name type="scientific">Undibacterium oligocarboniphilum</name>
    <dbReference type="NCBI Taxonomy" id="666702"/>
    <lineage>
        <taxon>Bacteria</taxon>
        <taxon>Pseudomonadati</taxon>
        <taxon>Pseudomonadota</taxon>
        <taxon>Betaproteobacteria</taxon>
        <taxon>Burkholderiales</taxon>
        <taxon>Oxalobacteraceae</taxon>
        <taxon>Undibacterium</taxon>
    </lineage>
</organism>
<evidence type="ECO:0000256" key="1">
    <source>
        <dbReference type="ARBA" id="ARBA00017146"/>
    </source>
</evidence>
<dbReference type="Proteomes" id="UP000588051">
    <property type="component" value="Unassembled WGS sequence"/>
</dbReference>
<keyword evidence="3" id="KW-0678">Repressor</keyword>
<evidence type="ECO:0000313" key="12">
    <source>
        <dbReference type="EMBL" id="NVO77377.1"/>
    </source>
</evidence>
<protein>
    <recommendedName>
        <fullName evidence="1">Mercuric resistance operon regulatory protein</fullName>
    </recommendedName>
</protein>
<dbReference type="EMBL" id="JABXYJ010000003">
    <property type="protein sequence ID" value="NVO77377.1"/>
    <property type="molecule type" value="Genomic_DNA"/>
</dbReference>
<dbReference type="SMART" id="SM00422">
    <property type="entry name" value="HTH_MERR"/>
    <property type="match status" value="1"/>
</dbReference>
<evidence type="ECO:0000259" key="11">
    <source>
        <dbReference type="PROSITE" id="PS50937"/>
    </source>
</evidence>
<dbReference type="GO" id="GO:0045340">
    <property type="term" value="F:mercury ion binding"/>
    <property type="evidence" value="ECO:0007669"/>
    <property type="project" value="InterPro"/>
</dbReference>
<gene>
    <name evidence="12" type="ORF">HV832_05980</name>
</gene>
<dbReference type="InterPro" id="IPR009061">
    <property type="entry name" value="DNA-bd_dom_put_sf"/>
</dbReference>
<dbReference type="GO" id="GO:0046689">
    <property type="term" value="P:response to mercury ion"/>
    <property type="evidence" value="ECO:0007669"/>
    <property type="project" value="UniProtKB-KW"/>
</dbReference>
<proteinExistence type="predicted"/>
<dbReference type="CDD" id="cd04783">
    <property type="entry name" value="HTH_MerR1"/>
    <property type="match status" value="1"/>
</dbReference>
<evidence type="ECO:0000256" key="2">
    <source>
        <dbReference type="ARBA" id="ARBA00022466"/>
    </source>
</evidence>
<keyword evidence="13" id="KW-1185">Reference proteome</keyword>
<dbReference type="Gene3D" id="1.10.1660.10">
    <property type="match status" value="1"/>
</dbReference>
<evidence type="ECO:0000256" key="7">
    <source>
        <dbReference type="ARBA" id="ARBA00023125"/>
    </source>
</evidence>
<keyword evidence="6" id="KW-0805">Transcription regulation</keyword>
<keyword evidence="5" id="KW-0476">Mercury</keyword>
<dbReference type="PANTHER" id="PTHR30204:SF69">
    <property type="entry name" value="MERR-FAMILY TRANSCRIPTIONAL REGULATOR"/>
    <property type="match status" value="1"/>
</dbReference>
<dbReference type="SUPFAM" id="SSF46955">
    <property type="entry name" value="Putative DNA-binding domain"/>
    <property type="match status" value="1"/>
</dbReference>
<dbReference type="InterPro" id="IPR000551">
    <property type="entry name" value="MerR-type_HTH_dom"/>
</dbReference>
<dbReference type="RefSeq" id="WP_176802649.1">
    <property type="nucleotide sequence ID" value="NZ_JABXYJ010000003.1"/>
</dbReference>
<accession>A0A850QEP9</accession>